<keyword evidence="2" id="KW-0201">Cytochrome c-type biogenesis</keyword>
<evidence type="ECO:0000256" key="3">
    <source>
        <dbReference type="SAM" id="MobiDB-lite"/>
    </source>
</evidence>
<evidence type="ECO:0000256" key="4">
    <source>
        <dbReference type="SAM" id="Phobius"/>
    </source>
</evidence>
<feature type="compositionally biased region" description="Low complexity" evidence="3">
    <location>
        <begin position="140"/>
        <end position="152"/>
    </location>
</feature>
<feature type="region of interest" description="Disordered" evidence="3">
    <location>
        <begin position="135"/>
        <end position="154"/>
    </location>
</feature>
<evidence type="ECO:0000256" key="2">
    <source>
        <dbReference type="ARBA" id="ARBA00022748"/>
    </source>
</evidence>
<gene>
    <name evidence="5" type="primary">ccmI</name>
    <name evidence="5" type="ORF">JHX87_07925</name>
</gene>
<dbReference type="PANTHER" id="PTHR47870:SF1">
    <property type="entry name" value="CYTOCHROME C-TYPE BIOGENESIS PROTEIN CCMH"/>
    <property type="match status" value="1"/>
</dbReference>
<dbReference type="Gene3D" id="1.25.40.10">
    <property type="entry name" value="Tetratricopeptide repeat domain"/>
    <property type="match status" value="1"/>
</dbReference>
<evidence type="ECO:0000313" key="5">
    <source>
        <dbReference type="EMBL" id="WCR08713.1"/>
    </source>
</evidence>
<proteinExistence type="predicted"/>
<reference evidence="5 6" key="1">
    <citation type="submission" date="2021-01" db="EMBL/GenBank/DDBJ databases">
        <title>Biogeographic distribution of Paracoccus.</title>
        <authorList>
            <person name="Hollensteiner J."/>
            <person name="Leineberger J."/>
            <person name="Brinkhoff T."/>
            <person name="Daniel R."/>
        </authorList>
    </citation>
    <scope>NUCLEOTIDE SEQUENCE [LARGE SCALE GENOMIC DNA]</scope>
    <source>
        <strain evidence="5 6">KCTC 22803</strain>
    </source>
</reference>
<dbReference type="Proteomes" id="UP001219349">
    <property type="component" value="Chromosome"/>
</dbReference>
<dbReference type="RefSeq" id="WP_271885818.1">
    <property type="nucleotide sequence ID" value="NZ_CP067136.1"/>
</dbReference>
<comment type="subcellular location">
    <subcellularLocation>
        <location evidence="1">Cell envelope</location>
    </subcellularLocation>
</comment>
<organism evidence="5 6">
    <name type="scientific">Paracoccus fistulariae</name>
    <dbReference type="NCBI Taxonomy" id="658446"/>
    <lineage>
        <taxon>Bacteria</taxon>
        <taxon>Pseudomonadati</taxon>
        <taxon>Pseudomonadota</taxon>
        <taxon>Alphaproteobacteria</taxon>
        <taxon>Rhodobacterales</taxon>
        <taxon>Paracoccaceae</taxon>
        <taxon>Paracoccus</taxon>
    </lineage>
</organism>
<dbReference type="PANTHER" id="PTHR47870">
    <property type="entry name" value="CYTOCHROME C-TYPE BIOGENESIS PROTEIN CCMH"/>
    <property type="match status" value="1"/>
</dbReference>
<dbReference type="SUPFAM" id="SSF48452">
    <property type="entry name" value="TPR-like"/>
    <property type="match status" value="1"/>
</dbReference>
<evidence type="ECO:0000313" key="6">
    <source>
        <dbReference type="Proteomes" id="UP001219349"/>
    </source>
</evidence>
<evidence type="ECO:0000256" key="1">
    <source>
        <dbReference type="ARBA" id="ARBA00004196"/>
    </source>
</evidence>
<protein>
    <submittedName>
        <fullName evidence="5">C-type cytochrome biogenesis protein CcmI</fullName>
    </submittedName>
</protein>
<keyword evidence="4" id="KW-0812">Transmembrane</keyword>
<sequence length="403" mass="43463">MFWIICAALVLVVATAILSPIRRARSETRAEPAAAYDLQVYRDQLREVDRDLQRGVIGAGDAARLKTEIGRKILEADRRLSESQPQSGGGASVLPVAALALILVAAGGLYWRQGAPGAADMPMAERLRTAQLSYDNRPSQAQAEAAAPKAAPVEMSEEDQRLIQQLRETVAARPDDAQGLTFLVTYETRSGNIAAAREAQQRLIDLRGSKATADDYMRLGALMAEAAGGIITPEAERAIGQALQIDPGQSQARYLIGLMYLQNGRPDRTFVIWRQLLEEGPETAPWIPLIRASIPDLAWLAGEPDYTAPAPTGPSAADMAAAQDMTPQERQEFIRGMVAQLEDRLATDGGSPEEWGRLISSLVVVGEEERAQNIWAEAQSTFAASPEALAMLRAVAENAGLGE</sequence>
<dbReference type="EMBL" id="CP067136">
    <property type="protein sequence ID" value="WCR08713.1"/>
    <property type="molecule type" value="Genomic_DNA"/>
</dbReference>
<accession>A0ABY7SP01</accession>
<dbReference type="NCBIfam" id="TIGR03142">
    <property type="entry name" value="cytochro_ccmI"/>
    <property type="match status" value="1"/>
</dbReference>
<dbReference type="InterPro" id="IPR017560">
    <property type="entry name" value="Cyt_c_biogenesis_CcmI"/>
</dbReference>
<dbReference type="InterPro" id="IPR051263">
    <property type="entry name" value="C-type_cytochrome_biogenesis"/>
</dbReference>
<feature type="transmembrane region" description="Helical" evidence="4">
    <location>
        <begin position="89"/>
        <end position="111"/>
    </location>
</feature>
<keyword evidence="4" id="KW-0472">Membrane</keyword>
<name>A0ABY7SP01_9RHOB</name>
<keyword evidence="4" id="KW-1133">Transmembrane helix</keyword>
<keyword evidence="6" id="KW-1185">Reference proteome</keyword>
<dbReference type="InterPro" id="IPR011990">
    <property type="entry name" value="TPR-like_helical_dom_sf"/>
</dbReference>